<accession>A0A0F5PX95</accession>
<dbReference type="Proteomes" id="UP000033519">
    <property type="component" value="Unassembled WGS sequence"/>
</dbReference>
<reference evidence="3 5" key="2">
    <citation type="submission" date="2016-10" db="EMBL/GenBank/DDBJ databases">
        <authorList>
            <person name="de Groot N.N."/>
        </authorList>
    </citation>
    <scope>NUCLEOTIDE SEQUENCE [LARGE SCALE GENOMIC DNA]</scope>
    <source>
        <strain evidence="3 5">CGMCC 1.10210</strain>
    </source>
</reference>
<keyword evidence="1" id="KW-0732">Signal</keyword>
<keyword evidence="4" id="KW-1185">Reference proteome</keyword>
<sequence length="91" mass="10050">MSKPLAFSLIGLALMAAPAVAAPICSGSFALDRDLYSETDLTNYYYDILRSNGVDVSRAEIWGGCVRAFVRQPDGTEQMQFFEPLGLRRVE</sequence>
<protein>
    <recommendedName>
        <fullName evidence="6">Peptidase propeptide and YPEB domain-containing protein</fullName>
    </recommendedName>
</protein>
<dbReference type="RefSeq" id="WP_046170710.1">
    <property type="nucleotide sequence ID" value="NZ_FOMB01000003.1"/>
</dbReference>
<proteinExistence type="predicted"/>
<name>A0A0F5PX95_9HYPH</name>
<gene>
    <name evidence="3" type="ORF">SAMN04488059_103201</name>
    <name evidence="2" type="ORF">WH91_09260</name>
</gene>
<feature type="signal peptide" evidence="1">
    <location>
        <begin position="1"/>
        <end position="21"/>
    </location>
</feature>
<dbReference type="EMBL" id="LAPV01000093">
    <property type="protein sequence ID" value="KKC33225.1"/>
    <property type="molecule type" value="Genomic_DNA"/>
</dbReference>
<evidence type="ECO:0000313" key="5">
    <source>
        <dbReference type="Proteomes" id="UP000182258"/>
    </source>
</evidence>
<dbReference type="Proteomes" id="UP000182258">
    <property type="component" value="Unassembled WGS sequence"/>
</dbReference>
<evidence type="ECO:0000256" key="1">
    <source>
        <dbReference type="SAM" id="SignalP"/>
    </source>
</evidence>
<dbReference type="AlphaFoldDB" id="A0A0F5PX95"/>
<evidence type="ECO:0008006" key="6">
    <source>
        <dbReference type="Google" id="ProtNLM"/>
    </source>
</evidence>
<feature type="chain" id="PRO_5010418705" description="Peptidase propeptide and YPEB domain-containing protein" evidence="1">
    <location>
        <begin position="22"/>
        <end position="91"/>
    </location>
</feature>
<dbReference type="EMBL" id="FOMB01000003">
    <property type="protein sequence ID" value="SFC26671.1"/>
    <property type="molecule type" value="Genomic_DNA"/>
</dbReference>
<reference evidence="2 4" key="1">
    <citation type="submission" date="2015-03" db="EMBL/GenBank/DDBJ databases">
        <authorList>
            <person name="Lepp D."/>
            <person name="Hassan Y.I."/>
            <person name="Li X.-Z."/>
            <person name="Zhou T."/>
        </authorList>
    </citation>
    <scope>NUCLEOTIDE SEQUENCE [LARGE SCALE GENOMIC DNA]</scope>
    <source>
        <strain evidence="2 4">Cr7-05</strain>
    </source>
</reference>
<dbReference type="OrthoDB" id="7951100at2"/>
<organism evidence="3 5">
    <name type="scientific">Devosia psychrophila</name>
    <dbReference type="NCBI Taxonomy" id="728005"/>
    <lineage>
        <taxon>Bacteria</taxon>
        <taxon>Pseudomonadati</taxon>
        <taxon>Pseudomonadota</taxon>
        <taxon>Alphaproteobacteria</taxon>
        <taxon>Hyphomicrobiales</taxon>
        <taxon>Devosiaceae</taxon>
        <taxon>Devosia</taxon>
    </lineage>
</organism>
<dbReference type="STRING" id="728005.SAMN04488059_103201"/>
<evidence type="ECO:0000313" key="2">
    <source>
        <dbReference type="EMBL" id="KKC33225.1"/>
    </source>
</evidence>
<dbReference type="PATRIC" id="fig|728005.3.peg.4568"/>
<evidence type="ECO:0000313" key="3">
    <source>
        <dbReference type="EMBL" id="SFC26671.1"/>
    </source>
</evidence>
<evidence type="ECO:0000313" key="4">
    <source>
        <dbReference type="Proteomes" id="UP000033519"/>
    </source>
</evidence>